<dbReference type="PANTHER" id="PTHR12515">
    <property type="entry name" value="STERILE ALPHA MOTIF DOMAIN CONTAINING PROTEIN 4-RELATED"/>
    <property type="match status" value="1"/>
</dbReference>
<proteinExistence type="inferred from homology"/>
<evidence type="ECO:0000256" key="4">
    <source>
        <dbReference type="ARBA" id="ARBA00022491"/>
    </source>
</evidence>
<feature type="region of interest" description="Disordered" evidence="6">
    <location>
        <begin position="198"/>
        <end position="292"/>
    </location>
</feature>
<dbReference type="EMBL" id="QOIP01000013">
    <property type="protein sequence ID" value="RLU15354.1"/>
    <property type="molecule type" value="Genomic_DNA"/>
</dbReference>
<dbReference type="InterPro" id="IPR037093">
    <property type="entry name" value="PHAT_dom_sf"/>
</dbReference>
<dbReference type="GO" id="GO:0000932">
    <property type="term" value="C:P-body"/>
    <property type="evidence" value="ECO:0007669"/>
    <property type="project" value="TreeGrafter"/>
</dbReference>
<dbReference type="InterPro" id="IPR037634">
    <property type="entry name" value="Smaug_SAM"/>
</dbReference>
<gene>
    <name evidence="8" type="ORF">DMN91_012348</name>
</gene>
<feature type="region of interest" description="Disordered" evidence="6">
    <location>
        <begin position="475"/>
        <end position="511"/>
    </location>
</feature>
<dbReference type="PANTHER" id="PTHR12515:SF5">
    <property type="entry name" value="PROTEIN SMAUG"/>
    <property type="match status" value="1"/>
</dbReference>
<dbReference type="Gene3D" id="1.10.150.50">
    <property type="entry name" value="Transcription Factor, Ets-1"/>
    <property type="match status" value="1"/>
</dbReference>
<comment type="similarity">
    <text evidence="2">Belongs to the SMAUG family.</text>
</comment>
<evidence type="ECO:0000313" key="9">
    <source>
        <dbReference type="Proteomes" id="UP000279307"/>
    </source>
</evidence>
<name>A0A3L8D550_OOCBI</name>
<keyword evidence="4" id="KW-0678">Repressor</keyword>
<dbReference type="SMART" id="SM00454">
    <property type="entry name" value="SAM"/>
    <property type="match status" value="1"/>
</dbReference>
<dbReference type="GO" id="GO:0030371">
    <property type="term" value="F:translation repressor activity"/>
    <property type="evidence" value="ECO:0007669"/>
    <property type="project" value="InterPro"/>
</dbReference>
<dbReference type="CDD" id="cd09557">
    <property type="entry name" value="SAM_Smaug"/>
    <property type="match status" value="1"/>
</dbReference>
<evidence type="ECO:0000256" key="5">
    <source>
        <dbReference type="ARBA" id="ARBA00022884"/>
    </source>
</evidence>
<protein>
    <recommendedName>
        <fullName evidence="7">SAM domain-containing protein</fullName>
    </recommendedName>
</protein>
<dbReference type="InterPro" id="IPR001660">
    <property type="entry name" value="SAM"/>
</dbReference>
<evidence type="ECO:0000256" key="1">
    <source>
        <dbReference type="ARBA" id="ARBA00004496"/>
    </source>
</evidence>
<dbReference type="InterPro" id="IPR050897">
    <property type="entry name" value="SMAUG/VTS1_RNA-bind"/>
</dbReference>
<feature type="compositionally biased region" description="Polar residues" evidence="6">
    <location>
        <begin position="198"/>
        <end position="216"/>
    </location>
</feature>
<organism evidence="8 9">
    <name type="scientific">Ooceraea biroi</name>
    <name type="common">Clonal raider ant</name>
    <name type="synonym">Cerapachys biroi</name>
    <dbReference type="NCBI Taxonomy" id="2015173"/>
    <lineage>
        <taxon>Eukaryota</taxon>
        <taxon>Metazoa</taxon>
        <taxon>Ecdysozoa</taxon>
        <taxon>Arthropoda</taxon>
        <taxon>Hexapoda</taxon>
        <taxon>Insecta</taxon>
        <taxon>Pterygota</taxon>
        <taxon>Neoptera</taxon>
        <taxon>Endopterygota</taxon>
        <taxon>Hymenoptera</taxon>
        <taxon>Apocrita</taxon>
        <taxon>Aculeata</taxon>
        <taxon>Formicoidea</taxon>
        <taxon>Formicidae</taxon>
        <taxon>Dorylinae</taxon>
        <taxon>Ooceraea</taxon>
    </lineage>
</organism>
<keyword evidence="3" id="KW-0963">Cytoplasm</keyword>
<dbReference type="SUPFAM" id="SSF47769">
    <property type="entry name" value="SAM/Pointed domain"/>
    <property type="match status" value="1"/>
</dbReference>
<feature type="compositionally biased region" description="Polar residues" evidence="6">
    <location>
        <begin position="261"/>
        <end position="273"/>
    </location>
</feature>
<evidence type="ECO:0000256" key="2">
    <source>
        <dbReference type="ARBA" id="ARBA00008232"/>
    </source>
</evidence>
<dbReference type="AlphaFoldDB" id="A0A3L8D550"/>
<feature type="compositionally biased region" description="Basic residues" evidence="6">
    <location>
        <begin position="495"/>
        <end position="508"/>
    </location>
</feature>
<dbReference type="FunFam" id="1.10.150.50:FF:000013">
    <property type="entry name" value="Protein Smaug homolog 1 isoform 2"/>
    <property type="match status" value="1"/>
</dbReference>
<dbReference type="InterPro" id="IPR058599">
    <property type="entry name" value="PHAT_Smg/ZCCHC2-like"/>
</dbReference>
<dbReference type="Pfam" id="PF26034">
    <property type="entry name" value="PHAT_SMAUG"/>
    <property type="match status" value="1"/>
</dbReference>
<evidence type="ECO:0000313" key="8">
    <source>
        <dbReference type="EMBL" id="RLU15354.1"/>
    </source>
</evidence>
<comment type="subcellular location">
    <subcellularLocation>
        <location evidence="1">Cytoplasm</location>
    </subcellularLocation>
</comment>
<feature type="domain" description="SAM" evidence="7">
    <location>
        <begin position="300"/>
        <end position="363"/>
    </location>
</feature>
<dbReference type="InterPro" id="IPR013761">
    <property type="entry name" value="SAM/pointed_sf"/>
</dbReference>
<comment type="caution">
    <text evidence="8">The sequence shown here is derived from an EMBL/GenBank/DDBJ whole genome shotgun (WGS) entry which is preliminary data.</text>
</comment>
<dbReference type="GO" id="GO:0000289">
    <property type="term" value="P:nuclear-transcribed mRNA poly(A) tail shortening"/>
    <property type="evidence" value="ECO:0007669"/>
    <property type="project" value="TreeGrafter"/>
</dbReference>
<dbReference type="Gene3D" id="1.25.40.170">
    <property type="entry name" value="Smaug, PHAT domain"/>
    <property type="match status" value="1"/>
</dbReference>
<dbReference type="Proteomes" id="UP000279307">
    <property type="component" value="Chromosome 13"/>
</dbReference>
<accession>A0A3L8D550</accession>
<dbReference type="OrthoDB" id="2155283at2759"/>
<keyword evidence="5" id="KW-0694">RNA-binding</keyword>
<dbReference type="GO" id="GO:0003729">
    <property type="term" value="F:mRNA binding"/>
    <property type="evidence" value="ECO:0007669"/>
    <property type="project" value="TreeGrafter"/>
</dbReference>
<evidence type="ECO:0000256" key="3">
    <source>
        <dbReference type="ARBA" id="ARBA00022490"/>
    </source>
</evidence>
<sequence>MKWSNATPFNEQVGELTRVFSQWNECEQTVVLYALLRRIPAVQARFLAQAVQHSLHSVSELGMKERNANDPEYIGKLIGSDMQQALSKLLLHLPLLNPSNAECKACYLRVIPELVNYCVTTGQFTEQTQQLLSYTLIHPAITSQDRRFLTQWLKDLEDRISSSTVPVTCAVEDYSNTQNSSFHVTRWDHVPWLRNPKQQNDQNFFSGQPSTSTFNPQFPPPINRQRRSNSLTPPVASSHHLEIGDRAGNMNNTSRHKPRSFSVSGDHTSNINIGLSPLSPQSSCASSGSESRLDEAPFRTLASGMRDVPAWLKSLRLHKYSNLFANISYEEMLQTTEEQLAEQGVTKGARHKLALSIAKLHQRYNLLVNLEKNFTQSTVHRDGTQNSFSYGPLLLVNTMDELKTILATPLKPTRENDPQDIPAQFMKVVVKLCGWMVLDSVDDSILCGCVNILEKVMQHDCFSQKQKERVQQWRSRLGNPRPAARWQNSFGYSNNRRHGGNPQQHRKPSLNMSHMHNTHAFSNQFAITSHRNSISTPYLQTNQNQNQNQNMNLNLNNLRTMHVPERRPTMQQSMQKVQRIASAPREYHLGQSILGVNERMEPEIDIEMESEMESLCYRVAEQGIGGEA</sequence>
<evidence type="ECO:0000256" key="6">
    <source>
        <dbReference type="SAM" id="MobiDB-lite"/>
    </source>
</evidence>
<reference evidence="8 9" key="1">
    <citation type="journal article" date="2018" name="Genome Res.">
        <title>The genomic architecture and molecular evolution of ant odorant receptors.</title>
        <authorList>
            <person name="McKenzie S.K."/>
            <person name="Kronauer D.J.C."/>
        </authorList>
    </citation>
    <scope>NUCLEOTIDE SEQUENCE [LARGE SCALE GENOMIC DNA]</scope>
    <source>
        <strain evidence="8">Clonal line C1</strain>
    </source>
</reference>
<dbReference type="Pfam" id="PF00536">
    <property type="entry name" value="SAM_1"/>
    <property type="match status" value="1"/>
</dbReference>
<feature type="compositionally biased region" description="Low complexity" evidence="6">
    <location>
        <begin position="276"/>
        <end position="290"/>
    </location>
</feature>
<evidence type="ECO:0000259" key="7">
    <source>
        <dbReference type="SMART" id="SM00454"/>
    </source>
</evidence>